<dbReference type="STRING" id="546275.FUSPEROL_02485"/>
<dbReference type="Gene3D" id="2.20.110.10">
    <property type="entry name" value="Histone H3 K4-specific methyltransferase SET7/9 N-terminal domain"/>
    <property type="match status" value="1"/>
</dbReference>
<comment type="caution">
    <text evidence="1">The sequence shown here is derived from an EMBL/GenBank/DDBJ whole genome shotgun (WGS) entry which is preliminary data.</text>
</comment>
<dbReference type="AlphaFoldDB" id="D4CYH0"/>
<sequence length="401" mass="48662">MIKMIKTVNVLDRNDEINKVIQVFERNKEFDFFYDKEKEECFLRKNKKIYTGEYEEVKNYIDMDFNYENLNGFLHKERAFYKDGKKDGIVIYEFFKSNIRFEINYRNGKREGKYSIYRFSKKQNKIIRIYEEGIYADDKKVSFTQYHYNRKDELEIRSIDYQKLEEILIFRYGTKIAKKVFKNLGKRDLFNFPISSSNSGLLEANQYKDDKLKAEAFFSAGILKKIIYYDENEKVSSIDYFDIYFDGEIEEFHEISNFKNRKNHFEDSLITKKDLKIYDNKNDKYINYPDRFIDGLADIKLQLKVLKDNIEANIDLGYLEDKLKTLPKYTEYFDEEGRVYKRDFYRIEKVVKHWGTTLESILGESEFYVENSENIRTEKVNKRVYVDYDFESKFIKILYKK</sequence>
<evidence type="ECO:0000313" key="1">
    <source>
        <dbReference type="EMBL" id="EFE85588.1"/>
    </source>
</evidence>
<dbReference type="SUPFAM" id="SSF82185">
    <property type="entry name" value="Histone H3 K4-specific methyltransferase SET7/9 N-terminal domain"/>
    <property type="match status" value="1"/>
</dbReference>
<dbReference type="OrthoDB" id="649587at2"/>
<proteinExistence type="predicted"/>
<accession>D4CYH0</accession>
<dbReference type="EMBL" id="ACJY01000109">
    <property type="protein sequence ID" value="EFE85588.1"/>
    <property type="molecule type" value="Genomic_DNA"/>
</dbReference>
<evidence type="ECO:0000313" key="2">
    <source>
        <dbReference type="Proteomes" id="UP000003748"/>
    </source>
</evidence>
<reference evidence="1 2" key="1">
    <citation type="submission" date="2010-02" db="EMBL/GenBank/DDBJ databases">
        <authorList>
            <person name="Weinstock G."/>
            <person name="Sodergren E."/>
            <person name="Clifton S."/>
            <person name="Fulton L."/>
            <person name="Fulton B."/>
            <person name="Courtney L."/>
            <person name="Fronick C."/>
            <person name="Harrison M."/>
            <person name="Strong C."/>
            <person name="Farmer C."/>
            <person name="Delahaunty K."/>
            <person name="Markovic C."/>
            <person name="Hall O."/>
            <person name="Minx P."/>
            <person name="Tomlinson C."/>
            <person name="Mitreva M."/>
            <person name="Nelson J."/>
            <person name="Hou S."/>
            <person name="Wollam A."/>
            <person name="Pepin K.H."/>
            <person name="Johnson M."/>
            <person name="Bhonagiri V."/>
            <person name="Zhang X."/>
            <person name="Suruliraj S."/>
            <person name="Warren W."/>
            <person name="Chinwalla A."/>
            <person name="Mardis E.R."/>
            <person name="Wilson R.K."/>
        </authorList>
    </citation>
    <scope>NUCLEOTIDE SEQUENCE [LARGE SCALE GENOMIC DNA]</scope>
    <source>
        <strain evidence="1 2">ATCC 33693</strain>
    </source>
</reference>
<name>D4CYH0_9FUSO</name>
<dbReference type="HOGENOM" id="CLU_686546_0_0_0"/>
<organism evidence="1 2">
    <name type="scientific">Fusobacterium periodonticum ATCC 33693</name>
    <dbReference type="NCBI Taxonomy" id="546275"/>
    <lineage>
        <taxon>Bacteria</taxon>
        <taxon>Fusobacteriati</taxon>
        <taxon>Fusobacteriota</taxon>
        <taxon>Fusobacteriia</taxon>
        <taxon>Fusobacteriales</taxon>
        <taxon>Fusobacteriaceae</taxon>
        <taxon>Fusobacterium</taxon>
    </lineage>
</organism>
<gene>
    <name evidence="1" type="ORF">FUSPEROL_02485</name>
</gene>
<evidence type="ECO:0008006" key="3">
    <source>
        <dbReference type="Google" id="ProtNLM"/>
    </source>
</evidence>
<dbReference type="eggNOG" id="ENOG502Z8T6">
    <property type="taxonomic scope" value="Bacteria"/>
</dbReference>
<dbReference type="Proteomes" id="UP000003748">
    <property type="component" value="Unassembled WGS sequence"/>
</dbReference>
<protein>
    <recommendedName>
        <fullName evidence="3">MORN repeat protein</fullName>
    </recommendedName>
</protein>